<reference evidence="5" key="1">
    <citation type="submission" date="2025-08" db="UniProtKB">
        <authorList>
            <consortium name="RefSeq"/>
        </authorList>
    </citation>
    <scope>IDENTIFICATION</scope>
    <source>
        <tissue evidence="5">Whole organism</tissue>
    </source>
</reference>
<organism evidence="4 5">
    <name type="scientific">Hyalella azteca</name>
    <name type="common">Amphipod</name>
    <dbReference type="NCBI Taxonomy" id="294128"/>
    <lineage>
        <taxon>Eukaryota</taxon>
        <taxon>Metazoa</taxon>
        <taxon>Ecdysozoa</taxon>
        <taxon>Arthropoda</taxon>
        <taxon>Crustacea</taxon>
        <taxon>Multicrustacea</taxon>
        <taxon>Malacostraca</taxon>
        <taxon>Eumalacostraca</taxon>
        <taxon>Peracarida</taxon>
        <taxon>Amphipoda</taxon>
        <taxon>Senticaudata</taxon>
        <taxon>Talitrida</taxon>
        <taxon>Talitroidea</taxon>
        <taxon>Hyalellidae</taxon>
        <taxon>Hyalella</taxon>
    </lineage>
</organism>
<feature type="region of interest" description="Disordered" evidence="2">
    <location>
        <begin position="1030"/>
        <end position="1053"/>
    </location>
</feature>
<dbReference type="GeneID" id="125179393"/>
<gene>
    <name evidence="5" type="primary">LOC125179393</name>
</gene>
<sequence>MVWFLLGLPYVCSNVEFKSFSTHASEHRCAVVKSSTSNQMTKKFVGRDGSFLPVSSRENLPAWRQFTPSQLLLIREHSQSALAVDPTSTFNLRPPELLFVRSVSDYIQWFSGKSVRSYKASADLETSPWIDGDCKQMRIRIRYLPALKTHLRQLAAQNGNFDHHDILNLVERLAAELMQDLPRSAMFKNFVDSESSKEVVVVSSGIEPKCFNKFLVHILLTQGKFDTEIDLFGFPTLLHSFEKAGLILDANHPTEAEANEILATYVMRDLRVLPLSTSAFSRCLKFAMDGLKYYFNTGLIEYSDVPLASLRAIRADAEEQLRLLEKSNRDKLVTILVNYNFENAPEPEILGSGEVFEFVPQLNLDLPGQSEDSKEEQMLALQKLTSTIDSFSNVGTAFVKFPLLIGPPGAGKTYLLMLAALYALSKGLRTITTALTAERAQVLGGEHLHMLFCLPVSKSSLQSVAIIAEKCLGNLVRSPRKLAHLKRIDVLVIEEIGLIPGYLFNILDVVLRRIKSTNVPFGGVLILASGDPKQLKPVDGTAIWMSPNIYTLFNVMCLQNFVRSRRDFDLQEIIKKMRKPSLAAEDVQFVVSTLSARCFPRNFVASWNDVPDEYHRVVGKNAAVADAVRVFLDHKKQTRGLQHCIITSEDETEVIGGNYKPANAKISKLLTHHLKEPAELFLYVGQILRLTYNNTSSTRNCPRFSQGQLVVAIGLPDMNLAREEQRIKVKLLPPGCRNVDRIPQDAEEFWLSRRWTIPTAVGFPRSKARRLQFPLTYYVCSTVHRLLGDSCSKLATQINPGNRTYSLWERDQLLVIISRVSSLDDVLFVGSQHDTMQAITELLNQTNVWDDRIDKIMSSVDALRDGGGILPPIKSLPSLNTSIPSQNCGFTTMFVSINFPNKYELLEAASIENALWEYNYSRLDSRNHFKPWAVAAFVCGFPGGGDQHENLEMRQHFEEQWRANIYEQHHNTETSHDAILCGQQTFADFRQRFQNASSLVFRQCCVLPTTRPEVGSPIIEPIAAEVTLPPRESQRPLPEDVEVRSCNKKRRLE</sequence>
<accession>A0A979FV61</accession>
<keyword evidence="1" id="KW-0234">DNA repair</keyword>
<comment type="cofactor">
    <cofactor evidence="1">
        <name>Mg(2+)</name>
        <dbReference type="ChEBI" id="CHEBI:18420"/>
    </cofactor>
</comment>
<dbReference type="EC" id="5.6.2.3" evidence="1"/>
<comment type="similarity">
    <text evidence="1">Belongs to the helicase family.</text>
</comment>
<keyword evidence="1" id="KW-0067">ATP-binding</keyword>
<keyword evidence="1" id="KW-0227">DNA damage</keyword>
<keyword evidence="4" id="KW-1185">Reference proteome</keyword>
<keyword evidence="1" id="KW-0378">Hydrolase</keyword>
<dbReference type="Pfam" id="PF05970">
    <property type="entry name" value="PIF1"/>
    <property type="match status" value="1"/>
</dbReference>
<evidence type="ECO:0000313" key="4">
    <source>
        <dbReference type="Proteomes" id="UP000694843"/>
    </source>
</evidence>
<dbReference type="GO" id="GO:0006310">
    <property type="term" value="P:DNA recombination"/>
    <property type="evidence" value="ECO:0007669"/>
    <property type="project" value="UniProtKB-KW"/>
</dbReference>
<dbReference type="OrthoDB" id="10053386at2759"/>
<dbReference type="GO" id="GO:0000723">
    <property type="term" value="P:telomere maintenance"/>
    <property type="evidence" value="ECO:0007669"/>
    <property type="project" value="InterPro"/>
</dbReference>
<dbReference type="GO" id="GO:0043139">
    <property type="term" value="F:5'-3' DNA helicase activity"/>
    <property type="evidence" value="ECO:0007669"/>
    <property type="project" value="UniProtKB-EC"/>
</dbReference>
<evidence type="ECO:0000313" key="5">
    <source>
        <dbReference type="RefSeq" id="XP_047741131.1"/>
    </source>
</evidence>
<dbReference type="GO" id="GO:0016787">
    <property type="term" value="F:hydrolase activity"/>
    <property type="evidence" value="ECO:0007669"/>
    <property type="project" value="UniProtKB-KW"/>
</dbReference>
<dbReference type="Gene3D" id="3.40.50.300">
    <property type="entry name" value="P-loop containing nucleotide triphosphate hydrolases"/>
    <property type="match status" value="1"/>
</dbReference>
<dbReference type="InterPro" id="IPR010285">
    <property type="entry name" value="DNA_helicase_pif1-like_DEAD"/>
</dbReference>
<keyword evidence="1" id="KW-0233">DNA recombination</keyword>
<dbReference type="RefSeq" id="XP_047741131.1">
    <property type="nucleotide sequence ID" value="XM_047885175.1"/>
</dbReference>
<evidence type="ECO:0000259" key="3">
    <source>
        <dbReference type="Pfam" id="PF05970"/>
    </source>
</evidence>
<protein>
    <recommendedName>
        <fullName evidence="1">ATP-dependent DNA helicase</fullName>
        <ecNumber evidence="1">5.6.2.3</ecNumber>
    </recommendedName>
</protein>
<feature type="domain" description="DNA helicase Pif1-like DEAD-box helicase" evidence="3">
    <location>
        <begin position="403"/>
        <end position="539"/>
    </location>
</feature>
<evidence type="ECO:0000256" key="1">
    <source>
        <dbReference type="RuleBase" id="RU363044"/>
    </source>
</evidence>
<proteinExistence type="inferred from homology"/>
<keyword evidence="1" id="KW-0547">Nucleotide-binding</keyword>
<dbReference type="Proteomes" id="UP000694843">
    <property type="component" value="Unplaced"/>
</dbReference>
<dbReference type="InterPro" id="IPR027417">
    <property type="entry name" value="P-loop_NTPase"/>
</dbReference>
<comment type="catalytic activity">
    <reaction evidence="1">
        <text>ATP + H2O = ADP + phosphate + H(+)</text>
        <dbReference type="Rhea" id="RHEA:13065"/>
        <dbReference type="ChEBI" id="CHEBI:15377"/>
        <dbReference type="ChEBI" id="CHEBI:15378"/>
        <dbReference type="ChEBI" id="CHEBI:30616"/>
        <dbReference type="ChEBI" id="CHEBI:43474"/>
        <dbReference type="ChEBI" id="CHEBI:456216"/>
        <dbReference type="EC" id="5.6.2.3"/>
    </reaction>
</comment>
<keyword evidence="1" id="KW-0347">Helicase</keyword>
<dbReference type="SUPFAM" id="SSF52540">
    <property type="entry name" value="P-loop containing nucleoside triphosphate hydrolases"/>
    <property type="match status" value="2"/>
</dbReference>
<dbReference type="KEGG" id="hazt:125179393"/>
<feature type="compositionally biased region" description="Basic and acidic residues" evidence="2">
    <location>
        <begin position="1032"/>
        <end position="1045"/>
    </location>
</feature>
<dbReference type="GO" id="GO:0006281">
    <property type="term" value="P:DNA repair"/>
    <property type="evidence" value="ECO:0007669"/>
    <property type="project" value="UniProtKB-KW"/>
</dbReference>
<dbReference type="GO" id="GO:0005524">
    <property type="term" value="F:ATP binding"/>
    <property type="evidence" value="ECO:0007669"/>
    <property type="project" value="UniProtKB-KW"/>
</dbReference>
<evidence type="ECO:0000256" key="2">
    <source>
        <dbReference type="SAM" id="MobiDB-lite"/>
    </source>
</evidence>
<name>A0A979FV61_HYAAZ</name>
<dbReference type="AlphaFoldDB" id="A0A979FV61"/>